<protein>
    <submittedName>
        <fullName evidence="1">Antitoxin VapB</fullName>
    </submittedName>
</protein>
<gene>
    <name evidence="1" type="ORF">J2782_003199</name>
</gene>
<sequence length="81" mass="9320">MPLYIRDDEVDALAIKVMNMTKAPNKTEAVRRALMHELARSSKTVPLKDRVDQITLRIKARMGQNQTDFDPKKFADDMWGS</sequence>
<dbReference type="EMBL" id="JAVDQT010000005">
    <property type="protein sequence ID" value="MDR6433453.1"/>
    <property type="molecule type" value="Genomic_DNA"/>
</dbReference>
<comment type="caution">
    <text evidence="1">The sequence shown here is derived from an EMBL/GenBank/DDBJ whole genome shotgun (WGS) entry which is preliminary data.</text>
</comment>
<dbReference type="RefSeq" id="WP_310014277.1">
    <property type="nucleotide sequence ID" value="NZ_JAVDQT010000005.1"/>
</dbReference>
<evidence type="ECO:0000313" key="1">
    <source>
        <dbReference type="EMBL" id="MDR6433453.1"/>
    </source>
</evidence>
<evidence type="ECO:0000313" key="2">
    <source>
        <dbReference type="Proteomes" id="UP001184614"/>
    </source>
</evidence>
<proteinExistence type="predicted"/>
<reference evidence="1 2" key="1">
    <citation type="submission" date="2023-07" db="EMBL/GenBank/DDBJ databases">
        <title>Sorghum-associated microbial communities from plants grown in Nebraska, USA.</title>
        <authorList>
            <person name="Schachtman D."/>
        </authorList>
    </citation>
    <scope>NUCLEOTIDE SEQUENCE [LARGE SCALE GENOMIC DNA]</scope>
    <source>
        <strain evidence="1 2">DS1730</strain>
    </source>
</reference>
<accession>A0ABU1MBN5</accession>
<name>A0ABU1MBN5_9HYPH</name>
<dbReference type="Pfam" id="PF07704">
    <property type="entry name" value="PSK_trans_fac"/>
    <property type="match status" value="1"/>
</dbReference>
<dbReference type="InterPro" id="IPR011660">
    <property type="entry name" value="VapB-like"/>
</dbReference>
<dbReference type="Proteomes" id="UP001184614">
    <property type="component" value="Unassembled WGS sequence"/>
</dbReference>
<organism evidence="1 2">
    <name type="scientific">Brucella pseudogrignonensis</name>
    <dbReference type="NCBI Taxonomy" id="419475"/>
    <lineage>
        <taxon>Bacteria</taxon>
        <taxon>Pseudomonadati</taxon>
        <taxon>Pseudomonadota</taxon>
        <taxon>Alphaproteobacteria</taxon>
        <taxon>Hyphomicrobiales</taxon>
        <taxon>Brucellaceae</taxon>
        <taxon>Brucella/Ochrobactrum group</taxon>
        <taxon>Brucella</taxon>
    </lineage>
</organism>
<keyword evidence="2" id="KW-1185">Reference proteome</keyword>